<protein>
    <submittedName>
        <fullName evidence="10">Protein trichome birefringence-like 3</fullName>
    </submittedName>
</protein>
<evidence type="ECO:0000256" key="2">
    <source>
        <dbReference type="ARBA" id="ARBA00007727"/>
    </source>
</evidence>
<comment type="caution">
    <text evidence="10">The sequence shown here is derived from an EMBL/GenBank/DDBJ whole genome shotgun (WGS) entry which is preliminary data.</text>
</comment>
<dbReference type="AlphaFoldDB" id="A0A6A2ZWZ3"/>
<evidence type="ECO:0000256" key="1">
    <source>
        <dbReference type="ARBA" id="ARBA00004167"/>
    </source>
</evidence>
<keyword evidence="3 7" id="KW-0812">Transmembrane</keyword>
<feature type="domain" description="Trichome birefringence-like N-terminal" evidence="9">
    <location>
        <begin position="87"/>
        <end position="139"/>
    </location>
</feature>
<dbReference type="Proteomes" id="UP000436088">
    <property type="component" value="Unassembled WGS sequence"/>
</dbReference>
<evidence type="ECO:0000256" key="4">
    <source>
        <dbReference type="ARBA" id="ARBA00022968"/>
    </source>
</evidence>
<dbReference type="InterPro" id="IPR029962">
    <property type="entry name" value="TBL"/>
</dbReference>
<comment type="subcellular location">
    <subcellularLocation>
        <location evidence="1">Membrane</location>
        <topology evidence="1">Single-pass membrane protein</topology>
    </subcellularLocation>
</comment>
<keyword evidence="4" id="KW-0735">Signal-anchor</keyword>
<name>A0A6A2ZWZ3_HIBSY</name>
<organism evidence="10 11">
    <name type="scientific">Hibiscus syriacus</name>
    <name type="common">Rose of Sharon</name>
    <dbReference type="NCBI Taxonomy" id="106335"/>
    <lineage>
        <taxon>Eukaryota</taxon>
        <taxon>Viridiplantae</taxon>
        <taxon>Streptophyta</taxon>
        <taxon>Embryophyta</taxon>
        <taxon>Tracheophyta</taxon>
        <taxon>Spermatophyta</taxon>
        <taxon>Magnoliopsida</taxon>
        <taxon>eudicotyledons</taxon>
        <taxon>Gunneridae</taxon>
        <taxon>Pentapetalae</taxon>
        <taxon>rosids</taxon>
        <taxon>malvids</taxon>
        <taxon>Malvales</taxon>
        <taxon>Malvaceae</taxon>
        <taxon>Malvoideae</taxon>
        <taxon>Hibiscus</taxon>
    </lineage>
</organism>
<evidence type="ECO:0000256" key="5">
    <source>
        <dbReference type="ARBA" id="ARBA00022989"/>
    </source>
</evidence>
<dbReference type="Pfam" id="PF14416">
    <property type="entry name" value="PMR5N"/>
    <property type="match status" value="1"/>
</dbReference>
<evidence type="ECO:0000259" key="9">
    <source>
        <dbReference type="Pfam" id="PF14416"/>
    </source>
</evidence>
<evidence type="ECO:0000256" key="6">
    <source>
        <dbReference type="ARBA" id="ARBA00023136"/>
    </source>
</evidence>
<dbReference type="InterPro" id="IPR025846">
    <property type="entry name" value="TBL_N"/>
</dbReference>
<accession>A0A6A2ZWZ3</accession>
<keyword evidence="5 7" id="KW-1133">Transmembrane helix</keyword>
<evidence type="ECO:0000256" key="3">
    <source>
        <dbReference type="ARBA" id="ARBA00022692"/>
    </source>
</evidence>
<keyword evidence="11" id="KW-1185">Reference proteome</keyword>
<keyword evidence="6 7" id="KW-0472">Membrane</keyword>
<dbReference type="InterPro" id="IPR026057">
    <property type="entry name" value="TBL_C"/>
</dbReference>
<dbReference type="Pfam" id="PF13839">
    <property type="entry name" value="PC-Esterase"/>
    <property type="match status" value="1"/>
</dbReference>
<dbReference type="GO" id="GO:0016020">
    <property type="term" value="C:membrane"/>
    <property type="evidence" value="ECO:0007669"/>
    <property type="project" value="UniProtKB-SubCell"/>
</dbReference>
<evidence type="ECO:0000259" key="8">
    <source>
        <dbReference type="Pfam" id="PF13839"/>
    </source>
</evidence>
<proteinExistence type="inferred from homology"/>
<evidence type="ECO:0000313" key="10">
    <source>
        <dbReference type="EMBL" id="KAE8696514.1"/>
    </source>
</evidence>
<dbReference type="PANTHER" id="PTHR32285:SF7">
    <property type="entry name" value="PROTEIN TRICHOME BIREFRINGENCE-LIKE 3"/>
    <property type="match status" value="1"/>
</dbReference>
<evidence type="ECO:0000313" key="11">
    <source>
        <dbReference type="Proteomes" id="UP000436088"/>
    </source>
</evidence>
<gene>
    <name evidence="10" type="ORF">F3Y22_tig00110656pilonHSYRG00037</name>
</gene>
<dbReference type="GO" id="GO:0005794">
    <property type="term" value="C:Golgi apparatus"/>
    <property type="evidence" value="ECO:0007669"/>
    <property type="project" value="TreeGrafter"/>
</dbReference>
<reference evidence="10" key="1">
    <citation type="submission" date="2019-09" db="EMBL/GenBank/DDBJ databases">
        <title>Draft genome information of white flower Hibiscus syriacus.</title>
        <authorList>
            <person name="Kim Y.-M."/>
        </authorList>
    </citation>
    <scope>NUCLEOTIDE SEQUENCE [LARGE SCALE GENOMIC DNA]</scope>
    <source>
        <strain evidence="10">YM2019G1</strain>
    </source>
</reference>
<dbReference type="GO" id="GO:0016413">
    <property type="term" value="F:O-acetyltransferase activity"/>
    <property type="evidence" value="ECO:0007669"/>
    <property type="project" value="InterPro"/>
</dbReference>
<dbReference type="PANTHER" id="PTHR32285">
    <property type="entry name" value="PROTEIN TRICHOME BIREFRINGENCE-LIKE 9-RELATED"/>
    <property type="match status" value="1"/>
</dbReference>
<feature type="domain" description="Trichome birefringence-like C-terminal" evidence="8">
    <location>
        <begin position="179"/>
        <end position="463"/>
    </location>
</feature>
<dbReference type="EMBL" id="VEPZ02001065">
    <property type="protein sequence ID" value="KAE8696514.1"/>
    <property type="molecule type" value="Genomic_DNA"/>
</dbReference>
<sequence>MSFVAPSSSTVVKKMKSYRGKIPLSIITASLCSFVFLALLYTERLSFLSSNSILKAGSCARRSAVVKPKRIEKNPDLDDRFEFEPDECDITRGKWVFNLSIKPLYTDTSCPYVERQFSCEKNGQLEFDYRHWEWRPDDCYLPKGGKIVGCLQHQIGSSFRRRPPNYEMPSVGLDSTTSRFDAEVALKKLRGKRLVFVGDSLQRSQWESLVCMVEWTIPPPHKSMKRGRIRNVFKAKEYNATIEFHWAPFLVQSNTDLSILEPKKRIIKIDSVSNSSRDWEGADILAFNTYVWWMIGPRLKTLWGSFANGEEGYEKLDARVAYKIGLKTWANWIDSTINPNKTRVFFTTISPLHTKSKDWGREDGLRCFNETEPLKNKNFWGSGADKEMMSVAAGVIKKMKAPVSVLNITQLSMYRVDAHSSIYTANGGKLLTDEEKAEPGTYADCIHWCLPGVPDTWNHLLFAHL</sequence>
<evidence type="ECO:0000256" key="7">
    <source>
        <dbReference type="SAM" id="Phobius"/>
    </source>
</evidence>
<comment type="similarity">
    <text evidence="2">Belongs to the PC-esterase family. TBL subfamily.</text>
</comment>
<feature type="transmembrane region" description="Helical" evidence="7">
    <location>
        <begin position="22"/>
        <end position="41"/>
    </location>
</feature>